<evidence type="ECO:0000256" key="2">
    <source>
        <dbReference type="ARBA" id="ARBA00005121"/>
    </source>
</evidence>
<comment type="catalytic activity">
    <reaction evidence="13 15">
        <text>2 cob(II)yrinate a,c diamide + reduced [electron-transfer flavoprotein] + 2 ATP = 2 adenosylcob(III)yrinate a,c-diamide + 2 triphosphate + oxidized [electron-transfer flavoprotein] + 3 H(+)</text>
        <dbReference type="Rhea" id="RHEA:11528"/>
        <dbReference type="Rhea" id="RHEA-COMP:10685"/>
        <dbReference type="Rhea" id="RHEA-COMP:10686"/>
        <dbReference type="ChEBI" id="CHEBI:15378"/>
        <dbReference type="ChEBI" id="CHEBI:18036"/>
        <dbReference type="ChEBI" id="CHEBI:30616"/>
        <dbReference type="ChEBI" id="CHEBI:57692"/>
        <dbReference type="ChEBI" id="CHEBI:58307"/>
        <dbReference type="ChEBI" id="CHEBI:58503"/>
        <dbReference type="ChEBI" id="CHEBI:58537"/>
        <dbReference type="EC" id="2.5.1.17"/>
    </reaction>
</comment>
<dbReference type="PANTHER" id="PTHR12213">
    <property type="entry name" value="CORRINOID ADENOSYLTRANSFERASE"/>
    <property type="match status" value="1"/>
</dbReference>
<dbReference type="STRING" id="1120955.SAMN03080610_02402"/>
<evidence type="ECO:0000256" key="10">
    <source>
        <dbReference type="ARBA" id="ARBA00031529"/>
    </source>
</evidence>
<comment type="similarity">
    <text evidence="3 15">Belongs to the Cob(I)alamin adenosyltransferase family.</text>
</comment>
<comment type="pathway">
    <text evidence="2 15">Cofactor biosynthesis; adenosylcobalamin biosynthesis; adenosylcobalamin from cob(II)yrinate a,c-diamide: step 2/7.</text>
</comment>
<keyword evidence="6" id="KW-0963">Cytoplasm</keyword>
<dbReference type="PANTHER" id="PTHR12213:SF0">
    <property type="entry name" value="CORRINOID ADENOSYLTRANSFERASE MMAB"/>
    <property type="match status" value="1"/>
</dbReference>
<evidence type="ECO:0000256" key="4">
    <source>
        <dbReference type="ARBA" id="ARBA00012454"/>
    </source>
</evidence>
<dbReference type="EC" id="2.5.1.17" evidence="4 15"/>
<keyword evidence="9 15" id="KW-0067">ATP-binding</keyword>
<evidence type="ECO:0000256" key="5">
    <source>
        <dbReference type="ARBA" id="ARBA00020963"/>
    </source>
</evidence>
<dbReference type="GO" id="GO:0005737">
    <property type="term" value="C:cytoplasm"/>
    <property type="evidence" value="ECO:0007669"/>
    <property type="project" value="UniProtKB-SubCell"/>
</dbReference>
<organism evidence="17 18">
    <name type="scientific">Afifella marina DSM 2698</name>
    <dbReference type="NCBI Taxonomy" id="1120955"/>
    <lineage>
        <taxon>Bacteria</taxon>
        <taxon>Pseudomonadati</taxon>
        <taxon>Pseudomonadota</taxon>
        <taxon>Alphaproteobacteria</taxon>
        <taxon>Hyphomicrobiales</taxon>
        <taxon>Afifellaceae</taxon>
        <taxon>Afifella</taxon>
    </lineage>
</organism>
<evidence type="ECO:0000313" key="17">
    <source>
        <dbReference type="EMBL" id="SCZ39113.1"/>
    </source>
</evidence>
<dbReference type="RefSeq" id="WP_092813166.1">
    <property type="nucleotide sequence ID" value="NZ_FMVW01000005.1"/>
</dbReference>
<gene>
    <name evidence="17" type="ORF">SAMN03080610_02402</name>
</gene>
<evidence type="ECO:0000256" key="13">
    <source>
        <dbReference type="ARBA" id="ARBA00048555"/>
    </source>
</evidence>
<evidence type="ECO:0000256" key="7">
    <source>
        <dbReference type="ARBA" id="ARBA00022679"/>
    </source>
</evidence>
<proteinExistence type="inferred from homology"/>
<dbReference type="GO" id="GO:0008817">
    <property type="term" value="F:corrinoid adenosyltransferase activity"/>
    <property type="evidence" value="ECO:0007669"/>
    <property type="project" value="UniProtKB-UniRule"/>
</dbReference>
<keyword evidence="7 15" id="KW-0808">Transferase</keyword>
<accession>A0A1G5NNW6</accession>
<dbReference type="InterPro" id="IPR036451">
    <property type="entry name" value="CblAdoTrfase-like_sf"/>
</dbReference>
<dbReference type="GO" id="GO:0009236">
    <property type="term" value="P:cobalamin biosynthetic process"/>
    <property type="evidence" value="ECO:0007669"/>
    <property type="project" value="UniProtKB-UniRule"/>
</dbReference>
<dbReference type="InterPro" id="IPR029499">
    <property type="entry name" value="PduO-typ"/>
</dbReference>
<dbReference type="UniPathway" id="UPA00148">
    <property type="reaction ID" value="UER00233"/>
</dbReference>
<evidence type="ECO:0000259" key="16">
    <source>
        <dbReference type="Pfam" id="PF01923"/>
    </source>
</evidence>
<evidence type="ECO:0000256" key="1">
    <source>
        <dbReference type="ARBA" id="ARBA00004496"/>
    </source>
</evidence>
<dbReference type="FunFam" id="1.20.1200.10:FF:000003">
    <property type="entry name" value="ATP:cob(I)alamin adenosyltransferase"/>
    <property type="match status" value="1"/>
</dbReference>
<dbReference type="Proteomes" id="UP000199347">
    <property type="component" value="Unassembled WGS sequence"/>
</dbReference>
<evidence type="ECO:0000256" key="8">
    <source>
        <dbReference type="ARBA" id="ARBA00022741"/>
    </source>
</evidence>
<evidence type="ECO:0000256" key="11">
    <source>
        <dbReference type="ARBA" id="ARBA00033334"/>
    </source>
</evidence>
<dbReference type="Gene3D" id="1.20.1200.10">
    <property type="entry name" value="Cobalamin adenosyltransferase-like"/>
    <property type="match status" value="1"/>
</dbReference>
<evidence type="ECO:0000256" key="15">
    <source>
        <dbReference type="RuleBase" id="RU366026"/>
    </source>
</evidence>
<dbReference type="OrthoDB" id="9778896at2"/>
<evidence type="ECO:0000256" key="14">
    <source>
        <dbReference type="ARBA" id="ARBA00048692"/>
    </source>
</evidence>
<dbReference type="AlphaFoldDB" id="A0A1G5NNW6"/>
<comment type="subcellular location">
    <subcellularLocation>
        <location evidence="1">Cytoplasm</location>
    </subcellularLocation>
</comment>
<name>A0A1G5NNW6_AFIMA</name>
<dbReference type="SUPFAM" id="SSF89028">
    <property type="entry name" value="Cobalamin adenosyltransferase-like"/>
    <property type="match status" value="1"/>
</dbReference>
<protein>
    <recommendedName>
        <fullName evidence="5 15">Corrinoid adenosyltransferase</fullName>
        <ecNumber evidence="4 15">2.5.1.17</ecNumber>
    </recommendedName>
    <alternativeName>
        <fullName evidence="10 15">Cob(II)alamin adenosyltransferase</fullName>
    </alternativeName>
    <alternativeName>
        <fullName evidence="12 15">Cob(II)yrinic acid a,c-diamide adenosyltransferase</fullName>
    </alternativeName>
    <alternativeName>
        <fullName evidence="11 15">Cobinamide/cobalamin adenosyltransferase</fullName>
    </alternativeName>
</protein>
<keyword evidence="18" id="KW-1185">Reference proteome</keyword>
<comment type="catalytic activity">
    <reaction evidence="14 15">
        <text>2 cob(II)alamin + reduced [electron-transfer flavoprotein] + 2 ATP = 2 adenosylcob(III)alamin + 2 triphosphate + oxidized [electron-transfer flavoprotein] + 3 H(+)</text>
        <dbReference type="Rhea" id="RHEA:28671"/>
        <dbReference type="Rhea" id="RHEA-COMP:10685"/>
        <dbReference type="Rhea" id="RHEA-COMP:10686"/>
        <dbReference type="ChEBI" id="CHEBI:15378"/>
        <dbReference type="ChEBI" id="CHEBI:16304"/>
        <dbReference type="ChEBI" id="CHEBI:18036"/>
        <dbReference type="ChEBI" id="CHEBI:18408"/>
        <dbReference type="ChEBI" id="CHEBI:30616"/>
        <dbReference type="ChEBI" id="CHEBI:57692"/>
        <dbReference type="ChEBI" id="CHEBI:58307"/>
        <dbReference type="EC" id="2.5.1.17"/>
    </reaction>
</comment>
<evidence type="ECO:0000313" key="18">
    <source>
        <dbReference type="Proteomes" id="UP000199347"/>
    </source>
</evidence>
<evidence type="ECO:0000256" key="6">
    <source>
        <dbReference type="ARBA" id="ARBA00022490"/>
    </source>
</evidence>
<reference evidence="18" key="1">
    <citation type="submission" date="2016-10" db="EMBL/GenBank/DDBJ databases">
        <authorList>
            <person name="Varghese N."/>
            <person name="Submissions S."/>
        </authorList>
    </citation>
    <scope>NUCLEOTIDE SEQUENCE [LARGE SCALE GENOMIC DNA]</scope>
    <source>
        <strain evidence="18">DSM 2698</strain>
    </source>
</reference>
<evidence type="ECO:0000256" key="9">
    <source>
        <dbReference type="ARBA" id="ARBA00022840"/>
    </source>
</evidence>
<dbReference type="Pfam" id="PF01923">
    <property type="entry name" value="Cob_adeno_trans"/>
    <property type="match status" value="1"/>
</dbReference>
<dbReference type="EMBL" id="FMVW01000005">
    <property type="protein sequence ID" value="SCZ39113.1"/>
    <property type="molecule type" value="Genomic_DNA"/>
</dbReference>
<dbReference type="GO" id="GO:0005524">
    <property type="term" value="F:ATP binding"/>
    <property type="evidence" value="ECO:0007669"/>
    <property type="project" value="UniProtKB-UniRule"/>
</dbReference>
<dbReference type="InterPro" id="IPR016030">
    <property type="entry name" value="CblAdoTrfase-like"/>
</dbReference>
<feature type="domain" description="Cobalamin adenosyltransferase-like" evidence="16">
    <location>
        <begin position="7"/>
        <end position="181"/>
    </location>
</feature>
<keyword evidence="15" id="KW-0169">Cobalamin biosynthesis</keyword>
<evidence type="ECO:0000256" key="12">
    <source>
        <dbReference type="ARBA" id="ARBA00033354"/>
    </source>
</evidence>
<evidence type="ECO:0000256" key="3">
    <source>
        <dbReference type="ARBA" id="ARBA00007487"/>
    </source>
</evidence>
<keyword evidence="8 15" id="KW-0547">Nucleotide-binding</keyword>
<dbReference type="NCBIfam" id="TIGR00636">
    <property type="entry name" value="PduO_Nterm"/>
    <property type="match status" value="1"/>
</dbReference>
<sequence>MVVLNKIYTRRGDDGTTALGTGERRAKYDPRVEAYGTVDETNALLGVVRAGLNLSIGAPTKEIDEMLARIQNDLFDLGADLATPDDGKPREYERLRIVPSQVERLERDIDRLNKELSPLRSFILPGGTWAAAQLHLARTVARRAERLVVALADQEPEKVAAPAIQYLNRLSDFLFVAARWVNDKGETDVLWVPGQNR</sequence>